<reference evidence="1" key="2">
    <citation type="submission" date="2025-08" db="UniProtKB">
        <authorList>
            <consortium name="Ensembl"/>
        </authorList>
    </citation>
    <scope>IDENTIFICATION</scope>
</reference>
<dbReference type="EMBL" id="LWLT01000031">
    <property type="status" value="NOT_ANNOTATED_CDS"/>
    <property type="molecule type" value="Genomic_DNA"/>
</dbReference>
<dbReference type="Proteomes" id="UP000291000">
    <property type="component" value="Chromosome 25"/>
</dbReference>
<name>A0A452EL90_CAPHI</name>
<dbReference type="Bgee" id="ENSCHIG00000014441">
    <property type="expression patterns" value="Expressed in fallopian tube and 2 other cell types or tissues"/>
</dbReference>
<proteinExistence type="predicted"/>
<dbReference type="OMA" id="GHEFHCT"/>
<evidence type="ECO:0000313" key="2">
    <source>
        <dbReference type="Proteomes" id="UP000291000"/>
    </source>
</evidence>
<keyword evidence="2" id="KW-1185">Reference proteome</keyword>
<reference evidence="1 2" key="1">
    <citation type="submission" date="2016-04" db="EMBL/GenBank/DDBJ databases">
        <title>Polished mammalian reference genomes with single-molecule sequencing and chromosome conformation capture applied to the Capra hircus genome.</title>
        <authorList>
            <person name="Bickhart D.M."/>
            <person name="Koren S."/>
            <person name="Rosen B."/>
            <person name="Hastie A."/>
            <person name="Liachko I."/>
            <person name="Sullivan S.T."/>
            <person name="Burton J."/>
            <person name="Sayre B.L."/>
            <person name="Huson H.J."/>
            <person name="Lee J."/>
            <person name="Lam E."/>
            <person name="Kelley C.M."/>
            <person name="Hutchison J.L."/>
            <person name="Zhou Y."/>
            <person name="Sun J."/>
            <person name="Crisa A."/>
            <person name="Schwartz J.C."/>
            <person name="Hammond J.A."/>
            <person name="Schroeder S.G."/>
            <person name="Liu G.E."/>
            <person name="Dunham M."/>
            <person name="Shendure J."/>
            <person name="Sonstegard T.S."/>
            <person name="Phillippy A.M."/>
            <person name="Van Tassell C.P."/>
            <person name="Smith T.P."/>
        </authorList>
    </citation>
    <scope>NUCLEOTIDE SEQUENCE [LARGE SCALE GENOMIC DNA]</scope>
</reference>
<protein>
    <submittedName>
        <fullName evidence="1">Uncharacterized protein</fullName>
    </submittedName>
</protein>
<dbReference type="STRING" id="9925.ENSCHIP00000012801"/>
<dbReference type="PANTHER" id="PTHR37860:SF2">
    <property type="entry name" value="VITELLOGENIN DOMAIN-CONTAINING PROTEIN"/>
    <property type="match status" value="1"/>
</dbReference>
<dbReference type="Ensembl" id="ENSCHIT00000020592.1">
    <property type="protein sequence ID" value="ENSCHIP00000012801.1"/>
    <property type="gene ID" value="ENSCHIG00000014441.1"/>
</dbReference>
<dbReference type="Pfam" id="PF21013">
    <property type="entry name" value="LOC400499"/>
    <property type="match status" value="1"/>
</dbReference>
<dbReference type="PANTHER" id="PTHR37860">
    <property type="entry name" value="AGAP008810-PA"/>
    <property type="match status" value="1"/>
</dbReference>
<sequence length="422" mass="48057">MAHDRTVPALSPPALPTALLEKKVKDGLQVVSLGGELFVPGLVGLRVLGQLQRQGHLWTSYLRIKYGLRGQAKQLAQECSTSQKLWTESGSEASYKLELNHELHCTQIPAFSHKVQLRHEEGSGHLHWALEASYGKHWDDSRNRRRLRLLHTFQNDSGPALSNHFLEFVLQVLERQLDYRMQLHHLSLCHPHVETSTHLKVQYNGRLPFVAGLRWKDTSRAALWRWEGALNLNSPWLMVSMAHRLYWPNRAMFQAVLELTLGKAWTLKNLVVNVACRGQGLQRQGKIHVYTPATTYLRVSTVTALAQSLFSSQSEIESAWSEAVQSKIHAENSRDRKILHCWLKGPQRELNLTAAYRHTEQPWKSHVSLTALGTGARGHPEGLQLEGSLEELVRDRSLYRKQGTFFLVYVWPLPPGCFPRGV</sequence>
<dbReference type="InterPro" id="IPR048484">
    <property type="entry name" value="LOC400499-like"/>
</dbReference>
<gene>
    <name evidence="1" type="primary">LOC106503571</name>
</gene>
<organism evidence="1 2">
    <name type="scientific">Capra hircus</name>
    <name type="common">Goat</name>
    <dbReference type="NCBI Taxonomy" id="9925"/>
    <lineage>
        <taxon>Eukaryota</taxon>
        <taxon>Metazoa</taxon>
        <taxon>Chordata</taxon>
        <taxon>Craniata</taxon>
        <taxon>Vertebrata</taxon>
        <taxon>Euteleostomi</taxon>
        <taxon>Mammalia</taxon>
        <taxon>Eutheria</taxon>
        <taxon>Laurasiatheria</taxon>
        <taxon>Artiodactyla</taxon>
        <taxon>Ruminantia</taxon>
        <taxon>Pecora</taxon>
        <taxon>Bovidae</taxon>
        <taxon>Caprinae</taxon>
        <taxon>Capra</taxon>
    </lineage>
</organism>
<evidence type="ECO:0000313" key="1">
    <source>
        <dbReference type="Ensembl" id="ENSCHIP00000012801.1"/>
    </source>
</evidence>
<dbReference type="AlphaFoldDB" id="A0A452EL90"/>
<accession>A0A452EL90</accession>
<dbReference type="GeneTree" id="ENSGT00440000038757"/>
<reference evidence="1" key="3">
    <citation type="submission" date="2025-09" db="UniProtKB">
        <authorList>
            <consortium name="Ensembl"/>
        </authorList>
    </citation>
    <scope>IDENTIFICATION</scope>
</reference>